<dbReference type="CDD" id="cd04820">
    <property type="entry name" value="PA_M28_1_1"/>
    <property type="match status" value="1"/>
</dbReference>
<evidence type="ECO:0000259" key="2">
    <source>
        <dbReference type="Pfam" id="PF04389"/>
    </source>
</evidence>
<dbReference type="SUPFAM" id="SSF53187">
    <property type="entry name" value="Zn-dependent exopeptidases"/>
    <property type="match status" value="1"/>
</dbReference>
<keyword evidence="4" id="KW-1185">Reference proteome</keyword>
<sequence length="575" mass="61808">MQKIIPAILLTISTLLPYNLTVAQSKSAIPAEAQKAAKNVRPKTIEAHMRYLADDKLAGRKPGTPGYDLAAQYVEKQFIALGFKPGVATPGGATAGGQNGTFRQAVPLRKAQVREEGSSLVMIRGGQAKGLTYGKHFIFSPNFGKPISEVTAPVVFVGFGVSAPELGYDDYAKIDVQGKIVACFNGAPATFPSNQRAYSGSAKAEVAAARGAVGLITFSLPTDVRARIEANAPRNRQATYRWTDAKGQAQRTFPQLAVVASLGDSTARLMFDKAPKTFDEVRKAANLGQAQAFPLPVSFRAKTQTDLADGLVGENIVGLLPGSDPKLKDEYVVYVSHLDHLGVTPDRRTDPVKIAGTSADSINNGAHDNASGVAINLETARLLASLPKAPRRSILFVAVTGEEMGLLGSDYFASNPTVPKASIVANLCLDMPFFFHPLLDIVPYGSEHSSMKGAVESAAQFVGVQIAKDPIPEQAVFMRSDHFSFVRQGIPAIYIKSGSTTGDDRDGTKLNLDWRATIYHTPQDDMNQPFDWSAAARHVQLQFLIGYLTAQADIRPVWNQGDFFGTKFGPLTKGR</sequence>
<dbReference type="Gene3D" id="3.50.30.30">
    <property type="match status" value="1"/>
</dbReference>
<dbReference type="Pfam" id="PF02225">
    <property type="entry name" value="PA"/>
    <property type="match status" value="1"/>
</dbReference>
<dbReference type="PANTHER" id="PTHR12147:SF26">
    <property type="entry name" value="PEPTIDASE M28 DOMAIN-CONTAINING PROTEIN"/>
    <property type="match status" value="1"/>
</dbReference>
<evidence type="ECO:0000313" key="4">
    <source>
        <dbReference type="Proteomes" id="UP000664034"/>
    </source>
</evidence>
<evidence type="ECO:0000313" key="3">
    <source>
        <dbReference type="EMBL" id="MBO0938283.1"/>
    </source>
</evidence>
<dbReference type="SUPFAM" id="SSF52025">
    <property type="entry name" value="PA domain"/>
    <property type="match status" value="1"/>
</dbReference>
<dbReference type="GO" id="GO:0008235">
    <property type="term" value="F:metalloexopeptidase activity"/>
    <property type="evidence" value="ECO:0007669"/>
    <property type="project" value="InterPro"/>
</dbReference>
<dbReference type="GO" id="GO:0006508">
    <property type="term" value="P:proteolysis"/>
    <property type="evidence" value="ECO:0007669"/>
    <property type="project" value="InterPro"/>
</dbReference>
<organism evidence="3 4">
    <name type="scientific">Fibrella rubiginis</name>
    <dbReference type="NCBI Taxonomy" id="2817060"/>
    <lineage>
        <taxon>Bacteria</taxon>
        <taxon>Pseudomonadati</taxon>
        <taxon>Bacteroidota</taxon>
        <taxon>Cytophagia</taxon>
        <taxon>Cytophagales</taxon>
        <taxon>Spirosomataceae</taxon>
        <taxon>Fibrella</taxon>
    </lineage>
</organism>
<comment type="caution">
    <text evidence="3">The sequence shown here is derived from an EMBL/GenBank/DDBJ whole genome shotgun (WGS) entry which is preliminary data.</text>
</comment>
<dbReference type="InterPro" id="IPR003137">
    <property type="entry name" value="PA_domain"/>
</dbReference>
<dbReference type="AlphaFoldDB" id="A0A939GKW4"/>
<dbReference type="InterPro" id="IPR046450">
    <property type="entry name" value="PA_dom_sf"/>
</dbReference>
<feature type="domain" description="Peptidase M28" evidence="2">
    <location>
        <begin position="315"/>
        <end position="541"/>
    </location>
</feature>
<name>A0A939GKW4_9BACT</name>
<accession>A0A939GKW4</accession>
<dbReference type="InterPro" id="IPR045175">
    <property type="entry name" value="M28_fam"/>
</dbReference>
<proteinExistence type="predicted"/>
<dbReference type="RefSeq" id="WP_207365824.1">
    <property type="nucleotide sequence ID" value="NZ_JAFMYV010000009.1"/>
</dbReference>
<gene>
    <name evidence="3" type="ORF">J2I47_17160</name>
</gene>
<feature type="domain" description="PA" evidence="1">
    <location>
        <begin position="150"/>
        <end position="223"/>
    </location>
</feature>
<protein>
    <submittedName>
        <fullName evidence="3">M28 family peptidase</fullName>
    </submittedName>
</protein>
<evidence type="ECO:0000259" key="1">
    <source>
        <dbReference type="Pfam" id="PF02225"/>
    </source>
</evidence>
<dbReference type="Pfam" id="PF04389">
    <property type="entry name" value="Peptidase_M28"/>
    <property type="match status" value="1"/>
</dbReference>
<dbReference type="PANTHER" id="PTHR12147">
    <property type="entry name" value="METALLOPEPTIDASE M28 FAMILY MEMBER"/>
    <property type="match status" value="1"/>
</dbReference>
<dbReference type="Gene3D" id="3.40.630.10">
    <property type="entry name" value="Zn peptidases"/>
    <property type="match status" value="1"/>
</dbReference>
<reference evidence="3" key="1">
    <citation type="submission" date="2021-03" db="EMBL/GenBank/DDBJ databases">
        <title>Fibrella sp. HMF5335 genome sequencing and assembly.</title>
        <authorList>
            <person name="Kang H."/>
            <person name="Kim H."/>
            <person name="Bae S."/>
            <person name="Joh K."/>
        </authorList>
    </citation>
    <scope>NUCLEOTIDE SEQUENCE</scope>
    <source>
        <strain evidence="3">HMF5335</strain>
    </source>
</reference>
<dbReference type="EMBL" id="JAFMYV010000009">
    <property type="protein sequence ID" value="MBO0938283.1"/>
    <property type="molecule type" value="Genomic_DNA"/>
</dbReference>
<dbReference type="InterPro" id="IPR007484">
    <property type="entry name" value="Peptidase_M28"/>
</dbReference>
<dbReference type="Proteomes" id="UP000664034">
    <property type="component" value="Unassembled WGS sequence"/>
</dbReference>